<evidence type="ECO:0000313" key="1">
    <source>
        <dbReference type="EMBL" id="DAE05167.1"/>
    </source>
</evidence>
<accession>A0A8S5PDB3</accession>
<sequence length="35" mass="4012">MPFISTRYSSINFFCLSVKSSLFFTKAHPLSNNIL</sequence>
<reference evidence="1" key="1">
    <citation type="journal article" date="2021" name="Proc. Natl. Acad. Sci. U.S.A.">
        <title>A Catalog of Tens of Thousands of Viruses from Human Metagenomes Reveals Hidden Associations with Chronic Diseases.</title>
        <authorList>
            <person name="Tisza M.J."/>
            <person name="Buck C.B."/>
        </authorList>
    </citation>
    <scope>NUCLEOTIDE SEQUENCE</scope>
    <source>
        <strain evidence="1">CtZ1O5</strain>
    </source>
</reference>
<organism evidence="1">
    <name type="scientific">Siphoviridae sp. ctZ1O5</name>
    <dbReference type="NCBI Taxonomy" id="2825555"/>
    <lineage>
        <taxon>Viruses</taxon>
        <taxon>Duplodnaviria</taxon>
        <taxon>Heunggongvirae</taxon>
        <taxon>Uroviricota</taxon>
        <taxon>Caudoviricetes</taxon>
    </lineage>
</organism>
<protein>
    <submittedName>
        <fullName evidence="1">Uncharacterized protein</fullName>
    </submittedName>
</protein>
<dbReference type="EMBL" id="BK015404">
    <property type="protein sequence ID" value="DAE05167.1"/>
    <property type="molecule type" value="Genomic_DNA"/>
</dbReference>
<name>A0A8S5PDB3_9CAUD</name>
<proteinExistence type="predicted"/>